<evidence type="ECO:0000313" key="2">
    <source>
        <dbReference type="Proteomes" id="UP000823674"/>
    </source>
</evidence>
<organism evidence="1 2">
    <name type="scientific">Brassica rapa subsp. trilocularis</name>
    <dbReference type="NCBI Taxonomy" id="1813537"/>
    <lineage>
        <taxon>Eukaryota</taxon>
        <taxon>Viridiplantae</taxon>
        <taxon>Streptophyta</taxon>
        <taxon>Embryophyta</taxon>
        <taxon>Tracheophyta</taxon>
        <taxon>Spermatophyta</taxon>
        <taxon>Magnoliopsida</taxon>
        <taxon>eudicotyledons</taxon>
        <taxon>Gunneridae</taxon>
        <taxon>Pentapetalae</taxon>
        <taxon>rosids</taxon>
        <taxon>malvids</taxon>
        <taxon>Brassicales</taxon>
        <taxon>Brassicaceae</taxon>
        <taxon>Brassiceae</taxon>
        <taxon>Brassica</taxon>
    </lineage>
</organism>
<sequence length="163" mass="18817">MVLELPQYRSVVVVGFGWLDTELKIVRDFFAFKNRNTVMGNGEYVSTFVMPELRDRLQYMIAIIKELYAWQSFATELETIKTLLICFPDSKISHISRVQNRISDSLAKTARSFYREICYIGCFILIWLPRPPQETEIETEAEVIAPMSNSGSRGSCGKIFLDR</sequence>
<gene>
    <name evidence="1" type="primary">A04g503300.1_BraROA</name>
    <name evidence="1" type="ORF">IGI04_015065</name>
</gene>
<evidence type="ECO:0000313" key="1">
    <source>
        <dbReference type="EMBL" id="KAG5400458.1"/>
    </source>
</evidence>
<name>A0ABQ7MNZ3_BRACM</name>
<keyword evidence="2" id="KW-1185">Reference proteome</keyword>
<reference evidence="1 2" key="1">
    <citation type="submission" date="2021-03" db="EMBL/GenBank/DDBJ databases">
        <authorList>
            <person name="King G.J."/>
            <person name="Bancroft I."/>
            <person name="Baten A."/>
            <person name="Bloomfield J."/>
            <person name="Borpatragohain P."/>
            <person name="He Z."/>
            <person name="Irish N."/>
            <person name="Irwin J."/>
            <person name="Liu K."/>
            <person name="Mauleon R.P."/>
            <person name="Moore J."/>
            <person name="Morris R."/>
            <person name="Ostergaard L."/>
            <person name="Wang B."/>
            <person name="Wells R."/>
        </authorList>
    </citation>
    <scope>NUCLEOTIDE SEQUENCE [LARGE SCALE GENOMIC DNA]</scope>
    <source>
        <strain evidence="1">R-o-18</strain>
        <tissue evidence="1">Leaf</tissue>
    </source>
</reference>
<accession>A0ABQ7MNZ3</accession>
<dbReference type="Proteomes" id="UP000823674">
    <property type="component" value="Chromosome A04"/>
</dbReference>
<comment type="caution">
    <text evidence="1">The sequence shown here is derived from an EMBL/GenBank/DDBJ whole genome shotgun (WGS) entry which is preliminary data.</text>
</comment>
<evidence type="ECO:0008006" key="3">
    <source>
        <dbReference type="Google" id="ProtNLM"/>
    </source>
</evidence>
<dbReference type="EMBL" id="JADBGQ010000004">
    <property type="protein sequence ID" value="KAG5400458.1"/>
    <property type="molecule type" value="Genomic_DNA"/>
</dbReference>
<proteinExistence type="predicted"/>
<protein>
    <recommendedName>
        <fullName evidence="3">RNase H type-1 domain-containing protein</fullName>
    </recommendedName>
</protein>